<organism evidence="1 2">
    <name type="scientific">Araneus ventricosus</name>
    <name type="common">Orbweaver spider</name>
    <name type="synonym">Epeira ventricosa</name>
    <dbReference type="NCBI Taxonomy" id="182803"/>
    <lineage>
        <taxon>Eukaryota</taxon>
        <taxon>Metazoa</taxon>
        <taxon>Ecdysozoa</taxon>
        <taxon>Arthropoda</taxon>
        <taxon>Chelicerata</taxon>
        <taxon>Arachnida</taxon>
        <taxon>Araneae</taxon>
        <taxon>Araneomorphae</taxon>
        <taxon>Entelegynae</taxon>
        <taxon>Araneoidea</taxon>
        <taxon>Araneidae</taxon>
        <taxon>Araneus</taxon>
    </lineage>
</organism>
<dbReference type="Proteomes" id="UP000499080">
    <property type="component" value="Unassembled WGS sequence"/>
</dbReference>
<name>A0A4Y2Q496_ARAVE</name>
<comment type="caution">
    <text evidence="1">The sequence shown here is derived from an EMBL/GenBank/DDBJ whole genome shotgun (WGS) entry which is preliminary data.</text>
</comment>
<keyword evidence="2" id="KW-1185">Reference proteome</keyword>
<gene>
    <name evidence="1" type="ORF">AVEN_37103_1</name>
</gene>
<feature type="non-terminal residue" evidence="1">
    <location>
        <position position="163"/>
    </location>
</feature>
<dbReference type="EMBL" id="BGPR01013040">
    <property type="protein sequence ID" value="GBN58978.1"/>
    <property type="molecule type" value="Genomic_DNA"/>
</dbReference>
<sequence length="163" mass="18298">MTCTEVNIATVNRKRRPVLMEIGCDTMPSFVAMSRRTTTQLYNKAGAKLRAGKESGCRWGWTLKVGQTIRGVLVGKKESSARIFQCSAMARLAKVIFCLIALGSMEADCILFKKTKKVIRNQSIGQFLSVHKDSFSNTPTNRRLEEAVAVDWPKMMKFKDSEL</sequence>
<reference evidence="1 2" key="1">
    <citation type="journal article" date="2019" name="Sci. Rep.">
        <title>Orb-weaving spider Araneus ventricosus genome elucidates the spidroin gene catalogue.</title>
        <authorList>
            <person name="Kono N."/>
            <person name="Nakamura H."/>
            <person name="Ohtoshi R."/>
            <person name="Moran D.A.P."/>
            <person name="Shinohara A."/>
            <person name="Yoshida Y."/>
            <person name="Fujiwara M."/>
            <person name="Mori M."/>
            <person name="Tomita M."/>
            <person name="Arakawa K."/>
        </authorList>
    </citation>
    <scope>NUCLEOTIDE SEQUENCE [LARGE SCALE GENOMIC DNA]</scope>
</reference>
<protein>
    <submittedName>
        <fullName evidence="1">Uncharacterized protein</fullName>
    </submittedName>
</protein>
<evidence type="ECO:0000313" key="2">
    <source>
        <dbReference type="Proteomes" id="UP000499080"/>
    </source>
</evidence>
<accession>A0A4Y2Q496</accession>
<evidence type="ECO:0000313" key="1">
    <source>
        <dbReference type="EMBL" id="GBN58978.1"/>
    </source>
</evidence>
<proteinExistence type="predicted"/>
<dbReference type="AlphaFoldDB" id="A0A4Y2Q496"/>